<keyword evidence="2" id="KW-1133">Transmembrane helix</keyword>
<reference evidence="3 4" key="2">
    <citation type="journal article" date="2018" name="Proc. Natl. Acad. Sci.">
        <title>RNAi is a critical determinant of centromere evolution in closely related fungi.</title>
        <authorList>
            <person name="Yadav V."/>
            <person name="Sun S."/>
            <person name="Billmyre R.B."/>
            <person name="Thimmappa B.C."/>
            <person name="Shea T."/>
            <person name="Lintner R."/>
            <person name="Bakkeren G."/>
            <person name="Cuomo C.A."/>
            <person name="Heitman J."/>
            <person name="Sanyal K."/>
        </authorList>
    </citation>
    <scope>NUCLEOTIDE SEQUENCE [LARGE SCALE GENOMIC DNA]</scope>
    <source>
        <strain evidence="3 4">R265</strain>
    </source>
</reference>
<accession>A0A095CLH5</accession>
<feature type="transmembrane region" description="Helical" evidence="2">
    <location>
        <begin position="198"/>
        <end position="218"/>
    </location>
</feature>
<evidence type="ECO:0000313" key="3">
    <source>
        <dbReference type="EMBL" id="KGB80124.1"/>
    </source>
</evidence>
<dbReference type="STRING" id="294750.A0A095CLH5"/>
<name>A0A095CLH5_CRYD2</name>
<dbReference type="GeneID" id="88182073"/>
<feature type="compositionally biased region" description="Low complexity" evidence="1">
    <location>
        <begin position="163"/>
        <end position="173"/>
    </location>
</feature>
<evidence type="ECO:0000313" key="4">
    <source>
        <dbReference type="Proteomes" id="UP000029445"/>
    </source>
</evidence>
<keyword evidence="4" id="KW-1185">Reference proteome</keyword>
<evidence type="ECO:0000256" key="1">
    <source>
        <dbReference type="SAM" id="MobiDB-lite"/>
    </source>
</evidence>
<feature type="compositionally biased region" description="Basic and acidic residues" evidence="1">
    <location>
        <begin position="1"/>
        <end position="11"/>
    </location>
</feature>
<organism evidence="3 4">
    <name type="scientific">Cryptococcus deuterogattii (strain R265)</name>
    <name type="common">Cryptococcus gattii VGII (strain R265)</name>
    <dbReference type="NCBI Taxonomy" id="294750"/>
    <lineage>
        <taxon>Eukaryota</taxon>
        <taxon>Fungi</taxon>
        <taxon>Dikarya</taxon>
        <taxon>Basidiomycota</taxon>
        <taxon>Agaricomycotina</taxon>
        <taxon>Tremellomycetes</taxon>
        <taxon>Tremellales</taxon>
        <taxon>Cryptococcaceae</taxon>
        <taxon>Cryptococcus</taxon>
        <taxon>Cryptococcus gattii species complex</taxon>
    </lineage>
</organism>
<sequence length="705" mass="75625">MIIPPDPEKDPNIFSPSSSTPSLVPAPSEHSYFGTASWDGESLPPYEGRRRSRISLGADQNNRTSHPREGDVFSDENATHPQEMAERDPRPGLGLVIPPTFINPEYQRSPGSSLGSVTPTASRPNASLPSFHSAHRFHSHAESSTIPASDTAPVASTSKLWESPSPQSSGPSSTRRVLCLSPAASRALYKWWKKWRTWVLVLLVLILIGVALVIGLLVGRHSSEHDAGVSSPPWQDNDDNNNDGKKAAIWQQGDSSNLTYVESRDGPSSTDGNLTNCNQFTSYNYTSAFSSLFTPFTTTTISTTSFTFPLQANGSAPSNFFFNARGLGSSGTITFLGSEGDEALKQEAGEGVITVDVIVRYAGSQTLSDMMRVCQMTRNDGGVGVGIYSPRRTDGKVSNPLFINPAYVPTSHILIRVPASVYANAAPATYFPHLEYNFDQMSVRFGDLGGVADMGSLDILNSCGGLSAGYVSLKSGNIMSTGSDVNGKWNVTEELYMNISDGSISADIILYDPSDPSDNSTSLQDPVADYTLARRADSSPDKLITTNFLSSSGCLDIRYLHHPTTVSLSSVITTLHGPIAVQLHPNYVGPFSAKAIWGELRIPTPSSVSNYDPIRQNRCRSLALGVINVPANSSFAQYGLNETVLEHSTDTVTGVAYWATVHQQGGKQWVDTLTIDKVQALVAAKGNEVVVMGAGGDVEVTVDGS</sequence>
<feature type="region of interest" description="Disordered" evidence="1">
    <location>
        <begin position="1"/>
        <end position="175"/>
    </location>
</feature>
<dbReference type="KEGG" id="cdeu:CNBG_5962"/>
<reference evidence="3 4" key="1">
    <citation type="journal article" date="2011" name="MBio">
        <title>Genome variation in Cryptococcus gattii, an emerging pathogen of immunocompetent hosts.</title>
        <authorList>
            <person name="D'Souza C.A."/>
            <person name="Kronstad J.W."/>
            <person name="Taylor G."/>
            <person name="Warren R."/>
            <person name="Yuen M."/>
            <person name="Hu G."/>
            <person name="Jung W.H."/>
            <person name="Sham A."/>
            <person name="Kidd S.E."/>
            <person name="Tangen K."/>
            <person name="Lee N."/>
            <person name="Zeilmaker T."/>
            <person name="Sawkins J."/>
            <person name="McVicker G."/>
            <person name="Shah S."/>
            <person name="Gnerre S."/>
            <person name="Griggs A."/>
            <person name="Zeng Q."/>
            <person name="Bartlett K."/>
            <person name="Li W."/>
            <person name="Wang X."/>
            <person name="Heitman J."/>
            <person name="Stajich J.E."/>
            <person name="Fraser J.A."/>
            <person name="Meyer W."/>
            <person name="Carter D."/>
            <person name="Schein J."/>
            <person name="Krzywinski M."/>
            <person name="Kwon-Chung K.J."/>
            <person name="Varma A."/>
            <person name="Wang J."/>
            <person name="Brunham R."/>
            <person name="Fyfe M."/>
            <person name="Ouellette B.F."/>
            <person name="Siddiqui A."/>
            <person name="Marra M."/>
            <person name="Jones S."/>
            <person name="Holt R."/>
            <person name="Birren B.W."/>
            <person name="Galagan J.E."/>
            <person name="Cuomo C.A."/>
        </authorList>
    </citation>
    <scope>NUCLEOTIDE SEQUENCE [LARGE SCALE GENOMIC DNA]</scope>
    <source>
        <strain evidence="3 4">R265</strain>
    </source>
</reference>
<dbReference type="OrthoDB" id="5570013at2759"/>
<dbReference type="VEuPathDB" id="FungiDB:CNBG_5962"/>
<proteinExistence type="predicted"/>
<keyword evidence="2" id="KW-0472">Membrane</keyword>
<keyword evidence="2" id="KW-0812">Transmembrane</keyword>
<dbReference type="EMBL" id="CP025767">
    <property type="protein sequence ID" value="KGB80124.1"/>
    <property type="molecule type" value="Genomic_DNA"/>
</dbReference>
<feature type="compositionally biased region" description="Polar residues" evidence="1">
    <location>
        <begin position="109"/>
        <end position="128"/>
    </location>
</feature>
<protein>
    <submittedName>
        <fullName evidence="3">Uncharacterized protein</fullName>
    </submittedName>
</protein>
<dbReference type="RefSeq" id="XP_062885750.1">
    <property type="nucleotide sequence ID" value="XM_063029795.1"/>
</dbReference>
<feature type="region of interest" description="Disordered" evidence="1">
    <location>
        <begin position="225"/>
        <end position="247"/>
    </location>
</feature>
<dbReference type="OMA" id="RREWIIS"/>
<gene>
    <name evidence="3" type="ORF">CNBG_5962</name>
</gene>
<dbReference type="Proteomes" id="UP000029445">
    <property type="component" value="Chromosome 9"/>
</dbReference>
<evidence type="ECO:0000256" key="2">
    <source>
        <dbReference type="SAM" id="Phobius"/>
    </source>
</evidence>
<dbReference type="AlphaFoldDB" id="A0A095CLH5"/>
<dbReference type="HOGENOM" id="CLU_388916_0_0_1"/>